<dbReference type="InterPro" id="IPR013806">
    <property type="entry name" value="Kringle-like"/>
</dbReference>
<comment type="caution">
    <text evidence="3">Lacks conserved residue(s) required for the propagation of feature annotation.</text>
</comment>
<dbReference type="InterPro" id="IPR018056">
    <property type="entry name" value="Kringle_CS"/>
</dbReference>
<keyword evidence="1 3" id="KW-0420">Kringle</keyword>
<feature type="domain" description="Kringle" evidence="5">
    <location>
        <begin position="82"/>
        <end position="179"/>
    </location>
</feature>
<gene>
    <name evidence="6" type="ORF">CAMP_LOCUS2868</name>
</gene>
<dbReference type="AlphaFoldDB" id="A0A9P1MY13"/>
<keyword evidence="7" id="KW-1185">Reference proteome</keyword>
<feature type="signal peptide" evidence="4">
    <location>
        <begin position="1"/>
        <end position="17"/>
    </location>
</feature>
<dbReference type="OrthoDB" id="5917794at2759"/>
<proteinExistence type="predicted"/>
<dbReference type="InterPro" id="IPR058845">
    <property type="entry name" value="Kringle_2"/>
</dbReference>
<dbReference type="Pfam" id="PF00051">
    <property type="entry name" value="Kringle"/>
    <property type="match status" value="1"/>
</dbReference>
<dbReference type="EMBL" id="CANHGI010000001">
    <property type="protein sequence ID" value="CAI5440231.1"/>
    <property type="molecule type" value="Genomic_DNA"/>
</dbReference>
<keyword evidence="2" id="KW-1015">Disulfide bond</keyword>
<dbReference type="SMART" id="SM00130">
    <property type="entry name" value="KR"/>
    <property type="match status" value="1"/>
</dbReference>
<evidence type="ECO:0000256" key="1">
    <source>
        <dbReference type="ARBA" id="ARBA00022572"/>
    </source>
</evidence>
<name>A0A9P1MY13_9PELO</name>
<evidence type="ECO:0000313" key="6">
    <source>
        <dbReference type="EMBL" id="CAI5440231.1"/>
    </source>
</evidence>
<reference evidence="6" key="1">
    <citation type="submission" date="2022-11" db="EMBL/GenBank/DDBJ databases">
        <authorList>
            <person name="Kikuchi T."/>
        </authorList>
    </citation>
    <scope>NUCLEOTIDE SEQUENCE</scope>
    <source>
        <strain evidence="6">PS1010</strain>
    </source>
</reference>
<evidence type="ECO:0000256" key="2">
    <source>
        <dbReference type="ARBA" id="ARBA00023157"/>
    </source>
</evidence>
<evidence type="ECO:0000256" key="4">
    <source>
        <dbReference type="SAM" id="SignalP"/>
    </source>
</evidence>
<organism evidence="6 7">
    <name type="scientific">Caenorhabditis angaria</name>
    <dbReference type="NCBI Taxonomy" id="860376"/>
    <lineage>
        <taxon>Eukaryota</taxon>
        <taxon>Metazoa</taxon>
        <taxon>Ecdysozoa</taxon>
        <taxon>Nematoda</taxon>
        <taxon>Chromadorea</taxon>
        <taxon>Rhabditida</taxon>
        <taxon>Rhabditina</taxon>
        <taxon>Rhabditomorpha</taxon>
        <taxon>Rhabditoidea</taxon>
        <taxon>Rhabditidae</taxon>
        <taxon>Peloderinae</taxon>
        <taxon>Caenorhabditis</taxon>
    </lineage>
</organism>
<comment type="caution">
    <text evidence="6">The sequence shown here is derived from an EMBL/GenBank/DDBJ whole genome shotgun (WGS) entry which is preliminary data.</text>
</comment>
<evidence type="ECO:0000313" key="7">
    <source>
        <dbReference type="Proteomes" id="UP001152747"/>
    </source>
</evidence>
<dbReference type="Pfam" id="PF25866">
    <property type="entry name" value="Kringle_2"/>
    <property type="match status" value="1"/>
</dbReference>
<protein>
    <recommendedName>
        <fullName evidence="5">Kringle domain-containing protein</fullName>
    </recommendedName>
</protein>
<sequence>MKNFLEILVFLPTLIVGISKFQQQFQKLSLIEDCVVSPTTILKDNEKYYRDEMGNVFCYRKQHDGSLKLGSTSRSFADPRFLCAKGEMNWYRGRRNVAFDQKPCEFWNTSSIQQNVKPTKSFSSYSMRRFLLDEYENFCRNPDDWELGPWCWTRNGGALEKTPCFQPCSPKLFEGIFICLNKWGFPYKMGDFDLTDIMDLPELVGSFKNVQLQFENRRLSDFPVFRYQTKTCVNSGKIAENFGPWIAVLDGKAQEFIRDSGRRTLWELCTPEIREKTPIIRIEQSEVTKRRVAIQEDEITAADCTFWRQCFSACQDDTKLCWKKTDSSYFGAKKTSKFLETCLPWTKSAALILNNKTDEIYRFLLFDGDPQNYFVENRVFLNTENFCMNFRKKSNSTHAKMQKLWNQTRSETSPENSLDFETEFEKVFQNGPGCFVQKNEKLVIFESCFQNCESILEPVKEPKITQNICKSKKSGKWDFCKNPEDENALYRGRRRRKPKNGEK</sequence>
<dbReference type="Gene3D" id="2.40.20.10">
    <property type="entry name" value="Plasminogen Kringle 4"/>
    <property type="match status" value="1"/>
</dbReference>
<accession>A0A9P1MY13</accession>
<evidence type="ECO:0000259" key="5">
    <source>
        <dbReference type="PROSITE" id="PS50070"/>
    </source>
</evidence>
<dbReference type="SUPFAM" id="SSF57440">
    <property type="entry name" value="Kringle-like"/>
    <property type="match status" value="1"/>
</dbReference>
<feature type="chain" id="PRO_5040141680" description="Kringle domain-containing protein" evidence="4">
    <location>
        <begin position="18"/>
        <end position="503"/>
    </location>
</feature>
<dbReference type="PROSITE" id="PS50070">
    <property type="entry name" value="KRINGLE_2"/>
    <property type="match status" value="1"/>
</dbReference>
<dbReference type="InterPro" id="IPR000001">
    <property type="entry name" value="Kringle"/>
</dbReference>
<evidence type="ECO:0000256" key="3">
    <source>
        <dbReference type="PROSITE-ProRule" id="PRU00121"/>
    </source>
</evidence>
<dbReference type="InterPro" id="IPR038178">
    <property type="entry name" value="Kringle_sf"/>
</dbReference>
<keyword evidence="4" id="KW-0732">Signal</keyword>
<dbReference type="Proteomes" id="UP001152747">
    <property type="component" value="Unassembled WGS sequence"/>
</dbReference>
<dbReference type="PROSITE" id="PS00021">
    <property type="entry name" value="KRINGLE_1"/>
    <property type="match status" value="1"/>
</dbReference>